<organism evidence="1 2">
    <name type="scientific">Eubacterium oxidoreducens</name>
    <dbReference type="NCBI Taxonomy" id="1732"/>
    <lineage>
        <taxon>Bacteria</taxon>
        <taxon>Bacillati</taxon>
        <taxon>Bacillota</taxon>
        <taxon>Clostridia</taxon>
        <taxon>Eubacteriales</taxon>
        <taxon>Eubacteriaceae</taxon>
        <taxon>Eubacterium</taxon>
    </lineage>
</organism>
<accession>A0A1G6BM45</accession>
<reference evidence="1 2" key="1">
    <citation type="submission" date="2016-10" db="EMBL/GenBank/DDBJ databases">
        <authorList>
            <person name="de Groot N.N."/>
        </authorList>
    </citation>
    <scope>NUCLEOTIDE SEQUENCE [LARGE SCALE GENOMIC DNA]</scope>
    <source>
        <strain evidence="1 2">DSM 3217</strain>
    </source>
</reference>
<evidence type="ECO:0000313" key="1">
    <source>
        <dbReference type="EMBL" id="SDB21682.1"/>
    </source>
</evidence>
<sequence>MRIGEFEFLRFTQVIIDSILFVQPDMKPACDELNTEAKTLMARAFPIVPERIGHIFNRIFEGDRAACDALSAVIAMRLFPKLADYLKFATGHACTVRNAYLFSGNTSPTFPEMKKTFDYLCRVFEGNRNAMPFFDAEFTMDNRFIEYLCGSDLPSTDFRSYGEILRAKTHYPASDMPLSSVSLFHEMIPRDNIWLIGDFHFFETLKAACRNLEHDTVYINFQKIKPEIIQDKMEEIFREVFFHRAYLAMDGLDDARNAYLYPYIQRATPDGIPLVIHTTERTSLLAMTETLFRVIHTK</sequence>
<dbReference type="STRING" id="1732.SAMN02910417_01626"/>
<dbReference type="AlphaFoldDB" id="A0A1G6BM45"/>
<gene>
    <name evidence="1" type="ORF">SAMN02910417_01626</name>
</gene>
<evidence type="ECO:0000313" key="2">
    <source>
        <dbReference type="Proteomes" id="UP000199228"/>
    </source>
</evidence>
<keyword evidence="2" id="KW-1185">Reference proteome</keyword>
<dbReference type="Proteomes" id="UP000199228">
    <property type="component" value="Unassembled WGS sequence"/>
</dbReference>
<name>A0A1G6BM45_EUBOX</name>
<dbReference type="EMBL" id="FMXR01000011">
    <property type="protein sequence ID" value="SDB21682.1"/>
    <property type="molecule type" value="Genomic_DNA"/>
</dbReference>
<protein>
    <submittedName>
        <fullName evidence="1">Uncharacterized protein</fullName>
    </submittedName>
</protein>
<proteinExistence type="predicted"/>